<evidence type="ECO:0000313" key="3">
    <source>
        <dbReference type="Proteomes" id="UP001529510"/>
    </source>
</evidence>
<name>A0ABD0RES8_CIRMR</name>
<feature type="non-terminal residue" evidence="2">
    <location>
        <position position="1"/>
    </location>
</feature>
<dbReference type="Proteomes" id="UP001529510">
    <property type="component" value="Unassembled WGS sequence"/>
</dbReference>
<reference evidence="2 3" key="1">
    <citation type="submission" date="2024-05" db="EMBL/GenBank/DDBJ databases">
        <title>Genome sequencing and assembly of Indian major carp, Cirrhinus mrigala (Hamilton, 1822).</title>
        <authorList>
            <person name="Mohindra V."/>
            <person name="Chowdhury L.M."/>
            <person name="Lal K."/>
            <person name="Jena J.K."/>
        </authorList>
    </citation>
    <scope>NUCLEOTIDE SEQUENCE [LARGE SCALE GENOMIC DNA]</scope>
    <source>
        <strain evidence="2">CM1030</strain>
        <tissue evidence="2">Blood</tissue>
    </source>
</reference>
<organism evidence="2 3">
    <name type="scientific">Cirrhinus mrigala</name>
    <name type="common">Mrigala</name>
    <dbReference type="NCBI Taxonomy" id="683832"/>
    <lineage>
        <taxon>Eukaryota</taxon>
        <taxon>Metazoa</taxon>
        <taxon>Chordata</taxon>
        <taxon>Craniata</taxon>
        <taxon>Vertebrata</taxon>
        <taxon>Euteleostomi</taxon>
        <taxon>Actinopterygii</taxon>
        <taxon>Neopterygii</taxon>
        <taxon>Teleostei</taxon>
        <taxon>Ostariophysi</taxon>
        <taxon>Cypriniformes</taxon>
        <taxon>Cyprinidae</taxon>
        <taxon>Labeoninae</taxon>
        <taxon>Labeonini</taxon>
        <taxon>Cirrhinus</taxon>
    </lineage>
</organism>
<accession>A0ABD0RES8</accession>
<proteinExistence type="predicted"/>
<keyword evidence="3" id="KW-1185">Reference proteome</keyword>
<dbReference type="AlphaFoldDB" id="A0ABD0RES8"/>
<evidence type="ECO:0000313" key="2">
    <source>
        <dbReference type="EMBL" id="KAL0196336.1"/>
    </source>
</evidence>
<protein>
    <submittedName>
        <fullName evidence="2">Uncharacterized protein</fullName>
    </submittedName>
</protein>
<feature type="non-terminal residue" evidence="2">
    <location>
        <position position="64"/>
    </location>
</feature>
<gene>
    <name evidence="2" type="ORF">M9458_009908</name>
</gene>
<feature type="compositionally biased region" description="Basic and acidic residues" evidence="1">
    <location>
        <begin position="37"/>
        <end position="50"/>
    </location>
</feature>
<comment type="caution">
    <text evidence="2">The sequence shown here is derived from an EMBL/GenBank/DDBJ whole genome shotgun (WGS) entry which is preliminary data.</text>
</comment>
<sequence length="64" mass="6434">AALAETSLPLLGNPGLMNSAPPGLLSGSPTGLLQGTTHEDLNGTLDHLDTNGHSSPGYSPQTQL</sequence>
<evidence type="ECO:0000256" key="1">
    <source>
        <dbReference type="SAM" id="MobiDB-lite"/>
    </source>
</evidence>
<feature type="region of interest" description="Disordered" evidence="1">
    <location>
        <begin position="1"/>
        <end position="64"/>
    </location>
</feature>
<dbReference type="EMBL" id="JAMKFB020000004">
    <property type="protein sequence ID" value="KAL0196336.1"/>
    <property type="molecule type" value="Genomic_DNA"/>
</dbReference>
<feature type="compositionally biased region" description="Polar residues" evidence="1">
    <location>
        <begin position="51"/>
        <end position="64"/>
    </location>
</feature>
<feature type="compositionally biased region" description="Low complexity" evidence="1">
    <location>
        <begin position="19"/>
        <end position="36"/>
    </location>
</feature>